<organism evidence="10 11">
    <name type="scientific">Xanthomonas albilineans (strain GPE PC73 / CFBP 7063)</name>
    <dbReference type="NCBI Taxonomy" id="380358"/>
    <lineage>
        <taxon>Bacteria</taxon>
        <taxon>Pseudomonadati</taxon>
        <taxon>Pseudomonadota</taxon>
        <taxon>Gammaproteobacteria</taxon>
        <taxon>Lysobacterales</taxon>
        <taxon>Lysobacteraceae</taxon>
        <taxon>Xanthomonas</taxon>
    </lineage>
</organism>
<dbReference type="GO" id="GO:0008270">
    <property type="term" value="F:zinc ion binding"/>
    <property type="evidence" value="ECO:0007669"/>
    <property type="project" value="UniProtKB-UniRule"/>
</dbReference>
<dbReference type="eggNOG" id="COG1327">
    <property type="taxonomic scope" value="Bacteria"/>
</dbReference>
<dbReference type="PATRIC" id="fig|29447.3.peg.2802"/>
<dbReference type="RefSeq" id="WP_012917312.1">
    <property type="nucleotide sequence ID" value="NC_013722.1"/>
</dbReference>
<proteinExistence type="inferred from homology"/>
<evidence type="ECO:0000256" key="6">
    <source>
        <dbReference type="ARBA" id="ARBA00023125"/>
    </source>
</evidence>
<keyword evidence="8" id="KW-0479">Metal-binding</keyword>
<dbReference type="EMBL" id="FP565176">
    <property type="protein sequence ID" value="CBA17319.1"/>
    <property type="molecule type" value="Genomic_DNA"/>
</dbReference>
<dbReference type="Pfam" id="PF03477">
    <property type="entry name" value="ATP-cone"/>
    <property type="match status" value="1"/>
</dbReference>
<evidence type="ECO:0000313" key="11">
    <source>
        <dbReference type="Proteomes" id="UP000001890"/>
    </source>
</evidence>
<keyword evidence="1 8" id="KW-0678">Repressor</keyword>
<name>D2UG08_XANAP</name>
<keyword evidence="5 8" id="KW-0805">Transcription regulation</keyword>
<keyword evidence="4 8" id="KW-0067">ATP-binding</keyword>
<keyword evidence="8" id="KW-0862">Zinc</keyword>
<comment type="similarity">
    <text evidence="8">Belongs to the NrdR family.</text>
</comment>
<dbReference type="InterPro" id="IPR005144">
    <property type="entry name" value="ATP-cone_dom"/>
</dbReference>
<protein>
    <recommendedName>
        <fullName evidence="8">Transcriptional repressor NrdR</fullName>
    </recommendedName>
</protein>
<evidence type="ECO:0000256" key="1">
    <source>
        <dbReference type="ARBA" id="ARBA00022491"/>
    </source>
</evidence>
<dbReference type="NCBIfam" id="TIGR00244">
    <property type="entry name" value="transcriptional regulator NrdR"/>
    <property type="match status" value="1"/>
</dbReference>
<dbReference type="InterPro" id="IPR055173">
    <property type="entry name" value="NrdR-like_N"/>
</dbReference>
<evidence type="ECO:0000259" key="9">
    <source>
        <dbReference type="PROSITE" id="PS51161"/>
    </source>
</evidence>
<dbReference type="Proteomes" id="UP000001890">
    <property type="component" value="Chromosome"/>
</dbReference>
<dbReference type="InterPro" id="IPR003796">
    <property type="entry name" value="RNR_NrdR-like"/>
</dbReference>
<keyword evidence="6 8" id="KW-0238">DNA-binding</keyword>
<dbReference type="HAMAP" id="MF_00440">
    <property type="entry name" value="NrdR"/>
    <property type="match status" value="1"/>
</dbReference>
<dbReference type="GO" id="GO:0045892">
    <property type="term" value="P:negative regulation of DNA-templated transcription"/>
    <property type="evidence" value="ECO:0007669"/>
    <property type="project" value="UniProtKB-UniRule"/>
</dbReference>
<evidence type="ECO:0000256" key="4">
    <source>
        <dbReference type="ARBA" id="ARBA00022840"/>
    </source>
</evidence>
<evidence type="ECO:0000313" key="10">
    <source>
        <dbReference type="EMBL" id="CBA17319.1"/>
    </source>
</evidence>
<evidence type="ECO:0000256" key="5">
    <source>
        <dbReference type="ARBA" id="ARBA00023015"/>
    </source>
</evidence>
<dbReference type="GO" id="GO:0005524">
    <property type="term" value="F:ATP binding"/>
    <property type="evidence" value="ECO:0007669"/>
    <property type="project" value="UniProtKB-UniRule"/>
</dbReference>
<dbReference type="PANTHER" id="PTHR30455">
    <property type="entry name" value="TRANSCRIPTIONAL REPRESSOR NRDR"/>
    <property type="match status" value="1"/>
</dbReference>
<evidence type="ECO:0000256" key="8">
    <source>
        <dbReference type="HAMAP-Rule" id="MF_00440"/>
    </source>
</evidence>
<keyword evidence="7 8" id="KW-0804">Transcription</keyword>
<evidence type="ECO:0000256" key="2">
    <source>
        <dbReference type="ARBA" id="ARBA00022741"/>
    </source>
</evidence>
<dbReference type="Pfam" id="PF22811">
    <property type="entry name" value="Zn_ribbon_NrdR"/>
    <property type="match status" value="1"/>
</dbReference>
<sequence length="176" mass="20165">MHCPFCQHSDTRVIDSRVSEDGATIRRRRECEACGERFSTLETVELKLPTVVKSDGSREAFDARKLRISFDRALQKRPVGEEQIEAAVRAVVHQVRMSGERELPSIRVGEYVMAELRKLDHVGYVRFASVYRSFQDVADFREEIEKLERELPVGSEQLPLLDFVRTGKPGDKSGKR</sequence>
<dbReference type="STRING" id="380358.XALC_2842"/>
<gene>
    <name evidence="8" type="primary">nrdR</name>
    <name evidence="10" type="ordered locus">XALc_2842</name>
</gene>
<dbReference type="PROSITE" id="PS51161">
    <property type="entry name" value="ATP_CONE"/>
    <property type="match status" value="1"/>
</dbReference>
<dbReference type="PANTHER" id="PTHR30455:SF2">
    <property type="entry name" value="TRANSCRIPTIONAL REPRESSOR NRDR"/>
    <property type="match status" value="1"/>
</dbReference>
<dbReference type="OrthoDB" id="9807461at2"/>
<evidence type="ECO:0000256" key="7">
    <source>
        <dbReference type="ARBA" id="ARBA00023163"/>
    </source>
</evidence>
<reference evidence="10 11" key="1">
    <citation type="journal article" date="2009" name="BMC Genomics">
        <title>The complete genome sequence of Xanthomonas albilineans provides new insights into the reductive genome evolution of the xylem-limited Xanthomonadaceae.</title>
        <authorList>
            <person name="Pieretti I."/>
            <person name="Royer M."/>
            <person name="Barbe V."/>
            <person name="Carrere S."/>
            <person name="Koebnik R."/>
            <person name="Cociancich S."/>
            <person name="Couloux A."/>
            <person name="Darrasse A."/>
            <person name="Gouzy J."/>
            <person name="Jacques M.A."/>
            <person name="Lauber E."/>
            <person name="Manceau C."/>
            <person name="Mangenot S."/>
            <person name="Poussier S."/>
            <person name="Segurens B."/>
            <person name="Szurek B."/>
            <person name="Verdier V."/>
            <person name="Arlat M."/>
            <person name="Rott P."/>
        </authorList>
    </citation>
    <scope>NUCLEOTIDE SEQUENCE [LARGE SCALE GENOMIC DNA]</scope>
    <source>
        <strain evidence="11">GPE PC73 / CFBP 7063</strain>
    </source>
</reference>
<keyword evidence="2 8" id="KW-0547">Nucleotide-binding</keyword>
<comment type="function">
    <text evidence="8">Negatively regulates transcription of bacterial ribonucleotide reductase nrd genes and operons by binding to NrdR-boxes.</text>
</comment>
<dbReference type="KEGG" id="xal:XALC_2842"/>
<dbReference type="GeneID" id="57878149"/>
<accession>D2UG08</accession>
<dbReference type="GO" id="GO:0003677">
    <property type="term" value="F:DNA binding"/>
    <property type="evidence" value="ECO:0007669"/>
    <property type="project" value="UniProtKB-KW"/>
</dbReference>
<keyword evidence="11" id="KW-1185">Reference proteome</keyword>
<comment type="cofactor">
    <cofactor evidence="8">
        <name>Zn(2+)</name>
        <dbReference type="ChEBI" id="CHEBI:29105"/>
    </cofactor>
    <text evidence="8">Binds 1 zinc ion.</text>
</comment>
<evidence type="ECO:0000256" key="3">
    <source>
        <dbReference type="ARBA" id="ARBA00022771"/>
    </source>
</evidence>
<dbReference type="AlphaFoldDB" id="D2UG08"/>
<keyword evidence="3 8" id="KW-0863">Zinc-finger</keyword>
<feature type="zinc finger region" evidence="8">
    <location>
        <begin position="3"/>
        <end position="34"/>
    </location>
</feature>
<feature type="domain" description="ATP-cone" evidence="9">
    <location>
        <begin position="49"/>
        <end position="139"/>
    </location>
</feature>